<dbReference type="EMBL" id="NSJZ01000007">
    <property type="protein sequence ID" value="PAU97140.1"/>
    <property type="molecule type" value="Genomic_DNA"/>
</dbReference>
<name>A0A2A2GIW4_9RHOB</name>
<organism evidence="2 3">
    <name type="scientific">Paracoccus salipaludis</name>
    <dbReference type="NCBI Taxonomy" id="2032623"/>
    <lineage>
        <taxon>Bacteria</taxon>
        <taxon>Pseudomonadati</taxon>
        <taxon>Pseudomonadota</taxon>
        <taxon>Alphaproteobacteria</taxon>
        <taxon>Rhodobacterales</taxon>
        <taxon>Paracoccaceae</taxon>
        <taxon>Paracoccus</taxon>
    </lineage>
</organism>
<dbReference type="Proteomes" id="UP000218023">
    <property type="component" value="Unassembled WGS sequence"/>
</dbReference>
<keyword evidence="3" id="KW-1185">Reference proteome</keyword>
<proteinExistence type="predicted"/>
<accession>A0A2A2GIW4</accession>
<keyword evidence="1" id="KW-1133">Transmembrane helix</keyword>
<dbReference type="RefSeq" id="WP_095640248.1">
    <property type="nucleotide sequence ID" value="NZ_NSJZ01000007.1"/>
</dbReference>
<evidence type="ECO:0000256" key="1">
    <source>
        <dbReference type="SAM" id="Phobius"/>
    </source>
</evidence>
<protein>
    <submittedName>
        <fullName evidence="2">Uncharacterized protein</fullName>
    </submittedName>
</protein>
<reference evidence="2 3" key="1">
    <citation type="submission" date="2017-09" db="EMBL/GenBank/DDBJ databases">
        <title>Paracoccus alkalisoli sp. nov., isolated from saline alkaline soil.</title>
        <authorList>
            <person name="Dong X."/>
            <person name="Zhang G."/>
        </authorList>
    </citation>
    <scope>NUCLEOTIDE SEQUENCE [LARGE SCALE GENOMIC DNA]</scope>
    <source>
        <strain evidence="2 3">WN007</strain>
    </source>
</reference>
<gene>
    <name evidence="2" type="ORF">CK240_10285</name>
</gene>
<feature type="transmembrane region" description="Helical" evidence="1">
    <location>
        <begin position="85"/>
        <end position="107"/>
    </location>
</feature>
<dbReference type="AlphaFoldDB" id="A0A2A2GIW4"/>
<comment type="caution">
    <text evidence="2">The sequence shown here is derived from an EMBL/GenBank/DDBJ whole genome shotgun (WGS) entry which is preliminary data.</text>
</comment>
<keyword evidence="1" id="KW-0812">Transmembrane</keyword>
<keyword evidence="1" id="KW-0472">Membrane</keyword>
<evidence type="ECO:0000313" key="3">
    <source>
        <dbReference type="Proteomes" id="UP000218023"/>
    </source>
</evidence>
<feature type="transmembrane region" description="Helical" evidence="1">
    <location>
        <begin position="51"/>
        <end position="73"/>
    </location>
</feature>
<sequence length="123" mass="13693">MTHQPYSSMLERAYDNLDAWHRARVDRRVESRYGHLDEYDRALNAGQRKSAPGICIIALVNFLSFLFAAGIAKGVDLAFGVEEDVVMAIGIIGWMTCWMVTLTALVVRKIHRQNAAAAAGLKE</sequence>
<evidence type="ECO:0000313" key="2">
    <source>
        <dbReference type="EMBL" id="PAU97140.1"/>
    </source>
</evidence>